<dbReference type="GeneTree" id="ENSGT00940000169291"/>
<reference evidence="3" key="3">
    <citation type="submission" date="2025-09" db="UniProtKB">
        <authorList>
            <consortium name="Ensembl"/>
        </authorList>
    </citation>
    <scope>IDENTIFICATION</scope>
</reference>
<proteinExistence type="predicted"/>
<dbReference type="KEGG" id="aoce:111570905"/>
<dbReference type="SUPFAM" id="SSF48726">
    <property type="entry name" value="Immunoglobulin"/>
    <property type="match status" value="3"/>
</dbReference>
<name>A0AAQ5X5Q1_AMPOC</name>
<dbReference type="RefSeq" id="XP_035805706.2">
    <property type="nucleotide sequence ID" value="XM_035949813.2"/>
</dbReference>
<feature type="transmembrane region" description="Helical" evidence="1">
    <location>
        <begin position="511"/>
        <end position="533"/>
    </location>
</feature>
<keyword evidence="1" id="KW-1133">Transmembrane helix</keyword>
<sequence>MLSSEAEWVFMGFVFYISGIQGRANTICALKGFAVNLTCSAKHLSSSMKWYTVNRTDQSFLLNELTADENEVKYNMTDESNFTLTINNVSESDEKFYCCRKTTDNQTDCWGNRTQLQVADLQVKVIPSTEGQTVTLMCSTSCPLTEKPAAYIWYKNGEFLYEDWSPWYQELLSSDQAVRYSCAVKGYEGLRAPEVSVDSVSPVCFSVTYAKGKMCSYRGKSMDEPCSIIYPRDTYIQRTPQGKSYQMKCMTSCPITDPHTAYRWYWNKELYSDCESSSLALVSESSEIFSCAVKGNEELRSRELCVGDLFCFNVNYDRRRICALEGTAVHISSQYLHPENFRQLSKSWYKIKRRCEEKEDDAVLVTAAGPVNYLDNSNNQHTLRIDGLKMNDTAEYIFKLIRYAEYEKCEPSDLPGVLLAVTGLTVTMSPSAEVTEGQRVTLTCSTSCPLTDNNNYIWYLNSRPLSQNKHLVLDPVGLQHAGNYSCAVKTHGDMESAERALTVQARDKTMAVMNALKAAILLLILLAAFLFYLRMRKKKTVTTEPSGKVQAGKGGQMSENIALMDMNPAAQREPAEQQEDKV</sequence>
<dbReference type="Pfam" id="PF07686">
    <property type="entry name" value="V-set"/>
    <property type="match status" value="1"/>
</dbReference>
<keyword evidence="1" id="KW-0812">Transmembrane</keyword>
<feature type="domain" description="Ig-like" evidence="2">
    <location>
        <begin position="130"/>
        <end position="198"/>
    </location>
</feature>
<keyword evidence="1" id="KW-0472">Membrane</keyword>
<dbReference type="PANTHER" id="PTHR46013">
    <property type="entry name" value="VASCULAR CELL ADHESION MOLECULE 1"/>
    <property type="match status" value="1"/>
</dbReference>
<accession>A0AAQ5X5Q1</accession>
<dbReference type="PANTHER" id="PTHR46013:SF4">
    <property type="entry name" value="B-CELL RECEPTOR CD22-RELATED"/>
    <property type="match status" value="1"/>
</dbReference>
<evidence type="ECO:0000313" key="3">
    <source>
        <dbReference type="Ensembl" id="ENSAOCP00000036613.1"/>
    </source>
</evidence>
<dbReference type="SMART" id="SM00409">
    <property type="entry name" value="IG"/>
    <property type="match status" value="4"/>
</dbReference>
<protein>
    <recommendedName>
        <fullName evidence="2">Ig-like domain-containing protein</fullName>
    </recommendedName>
</protein>
<keyword evidence="4" id="KW-1185">Reference proteome</keyword>
<dbReference type="Proteomes" id="UP001501940">
    <property type="component" value="Chromosome 4"/>
</dbReference>
<dbReference type="InterPro" id="IPR036179">
    <property type="entry name" value="Ig-like_dom_sf"/>
</dbReference>
<dbReference type="GeneID" id="111570905"/>
<dbReference type="InterPro" id="IPR013106">
    <property type="entry name" value="Ig_V-set"/>
</dbReference>
<reference evidence="3" key="2">
    <citation type="submission" date="2025-08" db="UniProtKB">
        <authorList>
            <consortium name="Ensembl"/>
        </authorList>
    </citation>
    <scope>IDENTIFICATION</scope>
</reference>
<dbReference type="Pfam" id="PF13895">
    <property type="entry name" value="Ig_2"/>
    <property type="match status" value="1"/>
</dbReference>
<feature type="domain" description="Ig-like" evidence="2">
    <location>
        <begin position="415"/>
        <end position="502"/>
    </location>
</feature>
<evidence type="ECO:0000259" key="2">
    <source>
        <dbReference type="PROSITE" id="PS50835"/>
    </source>
</evidence>
<dbReference type="PROSITE" id="PS50835">
    <property type="entry name" value="IG_LIKE"/>
    <property type="match status" value="4"/>
</dbReference>
<dbReference type="AlphaFoldDB" id="A0AAQ5X5Q1"/>
<dbReference type="Ensembl" id="ENSAOCT00000045397.1">
    <property type="protein sequence ID" value="ENSAOCP00000036613.1"/>
    <property type="gene ID" value="ENSAOCG00000031419.1"/>
</dbReference>
<reference evidence="3 4" key="1">
    <citation type="submission" date="2022-01" db="EMBL/GenBank/DDBJ databases">
        <title>A chromosome-scale genome assembly of the false clownfish, Amphiprion ocellaris.</title>
        <authorList>
            <person name="Ryu T."/>
        </authorList>
    </citation>
    <scope>NUCLEOTIDE SEQUENCE [LARGE SCALE GENOMIC DNA]</scope>
</reference>
<dbReference type="InterPro" id="IPR007110">
    <property type="entry name" value="Ig-like_dom"/>
</dbReference>
<organism evidence="3 4">
    <name type="scientific">Amphiprion ocellaris</name>
    <name type="common">Clown anemonefish</name>
    <dbReference type="NCBI Taxonomy" id="80972"/>
    <lineage>
        <taxon>Eukaryota</taxon>
        <taxon>Metazoa</taxon>
        <taxon>Chordata</taxon>
        <taxon>Craniata</taxon>
        <taxon>Vertebrata</taxon>
        <taxon>Euteleostomi</taxon>
        <taxon>Actinopterygii</taxon>
        <taxon>Neopterygii</taxon>
        <taxon>Teleostei</taxon>
        <taxon>Neoteleostei</taxon>
        <taxon>Acanthomorphata</taxon>
        <taxon>Ovalentaria</taxon>
        <taxon>Pomacentridae</taxon>
        <taxon>Amphiprion</taxon>
    </lineage>
</organism>
<feature type="domain" description="Ig-like" evidence="2">
    <location>
        <begin position="231"/>
        <end position="307"/>
    </location>
</feature>
<dbReference type="InterPro" id="IPR003599">
    <property type="entry name" value="Ig_sub"/>
</dbReference>
<dbReference type="InterPro" id="IPR013783">
    <property type="entry name" value="Ig-like_fold"/>
</dbReference>
<evidence type="ECO:0000256" key="1">
    <source>
        <dbReference type="SAM" id="Phobius"/>
    </source>
</evidence>
<evidence type="ECO:0000313" key="4">
    <source>
        <dbReference type="Proteomes" id="UP001501940"/>
    </source>
</evidence>
<dbReference type="RefSeq" id="XP_035805703.2">
    <property type="nucleotide sequence ID" value="XM_035949810.2"/>
</dbReference>
<feature type="domain" description="Ig-like" evidence="2">
    <location>
        <begin position="31"/>
        <end position="100"/>
    </location>
</feature>
<dbReference type="Gene3D" id="2.60.40.10">
    <property type="entry name" value="Immunoglobulins"/>
    <property type="match status" value="4"/>
</dbReference>